<dbReference type="AlphaFoldDB" id="A0A9D9NJ24"/>
<feature type="signal peptide" evidence="1">
    <location>
        <begin position="1"/>
        <end position="20"/>
    </location>
</feature>
<feature type="domain" description="Sulfatase-modifying factor enzyme-like" evidence="2">
    <location>
        <begin position="47"/>
        <end position="166"/>
    </location>
</feature>
<reference evidence="3" key="1">
    <citation type="submission" date="2020-10" db="EMBL/GenBank/DDBJ databases">
        <authorList>
            <person name="Gilroy R."/>
        </authorList>
    </citation>
    <scope>NUCLEOTIDE SEQUENCE</scope>
    <source>
        <strain evidence="3">6919</strain>
    </source>
</reference>
<dbReference type="SUPFAM" id="SSF56436">
    <property type="entry name" value="C-type lectin-like"/>
    <property type="match status" value="1"/>
</dbReference>
<dbReference type="PANTHER" id="PTHR23150:SF19">
    <property type="entry name" value="FORMYLGLYCINE-GENERATING ENZYME"/>
    <property type="match status" value="1"/>
</dbReference>
<gene>
    <name evidence="3" type="ORF">IAB88_00500</name>
</gene>
<dbReference type="Gene3D" id="3.90.1580.10">
    <property type="entry name" value="paralog of FGE (formylglycine-generating enzyme)"/>
    <property type="match status" value="2"/>
</dbReference>
<dbReference type="EMBL" id="JADIMC010000010">
    <property type="protein sequence ID" value="MBO8475456.1"/>
    <property type="molecule type" value="Genomic_DNA"/>
</dbReference>
<organism evidence="3 4">
    <name type="scientific">Candidatus Limisoma faecipullorum</name>
    <dbReference type="NCBI Taxonomy" id="2840854"/>
    <lineage>
        <taxon>Bacteria</taxon>
        <taxon>Pseudomonadati</taxon>
        <taxon>Bacteroidota</taxon>
        <taxon>Bacteroidia</taxon>
        <taxon>Bacteroidales</taxon>
        <taxon>Candidatus Limisoma</taxon>
    </lineage>
</organism>
<protein>
    <submittedName>
        <fullName evidence="3">SUMF1/EgtB/PvdO family nonheme iron enzyme</fullName>
    </submittedName>
</protein>
<sequence>MKKIAIYIATGLLATSCAFSSKSSMGSDGGEVTGIHGTAYGEPTPYGMVLVDRGSMKTGPAENDSVWGIKAAPDGMSVESFWMDETEITNAKYKQFVFWVRDSIIRERLADPAYGGDEEYKIEEDDEGNPITPYLNWKKPIPWRNPTEDEQRAISSVYRRNPITGVMELDYTQMNYRYEVFNLTEAAKRKNRLDPARRNYNTDITPSEELPMISKDTAYLNDNGEIVRETITRQLSGDYDFLNTYIVNVYPDTTAWINDFENAYNEPYTRMYFSHPGYGDYPVVGVSWEQATAFAKWRTDFLKRSLGRQGVYIEPYRLPTEAEWEYAARAGNDANKYPWAGDFPISDDGCFYANLKPGDGNYIKDGNLITSRVGTYDPNDFGIYDMAGNVSEWTSTAYTESIDQLTSDINPEYRYNAAKEDPYRMKRKVVRGGSWKDIAHNVRADLRQWEYQNEQRSYIGFRCVRTQVGFVKGKKK</sequence>
<comment type="caution">
    <text evidence="3">The sequence shown here is derived from an EMBL/GenBank/DDBJ whole genome shotgun (WGS) entry which is preliminary data.</text>
</comment>
<accession>A0A9D9NJ24</accession>
<evidence type="ECO:0000313" key="3">
    <source>
        <dbReference type="EMBL" id="MBO8475456.1"/>
    </source>
</evidence>
<dbReference type="GO" id="GO:0120147">
    <property type="term" value="F:formylglycine-generating oxidase activity"/>
    <property type="evidence" value="ECO:0007669"/>
    <property type="project" value="TreeGrafter"/>
</dbReference>
<dbReference type="InterPro" id="IPR051043">
    <property type="entry name" value="Sulfatase_Mod_Factor_Kinase"/>
</dbReference>
<dbReference type="PROSITE" id="PS51257">
    <property type="entry name" value="PROKAR_LIPOPROTEIN"/>
    <property type="match status" value="1"/>
</dbReference>
<name>A0A9D9NJ24_9BACT</name>
<feature type="domain" description="Sulfatase-modifying factor enzyme-like" evidence="2">
    <location>
        <begin position="252"/>
        <end position="465"/>
    </location>
</feature>
<dbReference type="PANTHER" id="PTHR23150">
    <property type="entry name" value="SULFATASE MODIFYING FACTOR 1, 2"/>
    <property type="match status" value="1"/>
</dbReference>
<dbReference type="InterPro" id="IPR005532">
    <property type="entry name" value="SUMF_dom"/>
</dbReference>
<dbReference type="Proteomes" id="UP000823598">
    <property type="component" value="Unassembled WGS sequence"/>
</dbReference>
<dbReference type="InterPro" id="IPR042095">
    <property type="entry name" value="SUMF_sf"/>
</dbReference>
<evidence type="ECO:0000259" key="2">
    <source>
        <dbReference type="Pfam" id="PF03781"/>
    </source>
</evidence>
<reference evidence="3" key="2">
    <citation type="journal article" date="2021" name="PeerJ">
        <title>Extensive microbial diversity within the chicken gut microbiome revealed by metagenomics and culture.</title>
        <authorList>
            <person name="Gilroy R."/>
            <person name="Ravi A."/>
            <person name="Getino M."/>
            <person name="Pursley I."/>
            <person name="Horton D.L."/>
            <person name="Alikhan N.F."/>
            <person name="Baker D."/>
            <person name="Gharbi K."/>
            <person name="Hall N."/>
            <person name="Watson M."/>
            <person name="Adriaenssens E.M."/>
            <person name="Foster-Nyarko E."/>
            <person name="Jarju S."/>
            <person name="Secka A."/>
            <person name="Antonio M."/>
            <person name="Oren A."/>
            <person name="Chaudhuri R.R."/>
            <person name="La Ragione R."/>
            <person name="Hildebrand F."/>
            <person name="Pallen M.J."/>
        </authorList>
    </citation>
    <scope>NUCLEOTIDE SEQUENCE</scope>
    <source>
        <strain evidence="3">6919</strain>
    </source>
</reference>
<evidence type="ECO:0000256" key="1">
    <source>
        <dbReference type="SAM" id="SignalP"/>
    </source>
</evidence>
<feature type="chain" id="PRO_5039073593" evidence="1">
    <location>
        <begin position="21"/>
        <end position="476"/>
    </location>
</feature>
<keyword evidence="1" id="KW-0732">Signal</keyword>
<proteinExistence type="predicted"/>
<dbReference type="InterPro" id="IPR016187">
    <property type="entry name" value="CTDL_fold"/>
</dbReference>
<evidence type="ECO:0000313" key="4">
    <source>
        <dbReference type="Proteomes" id="UP000823598"/>
    </source>
</evidence>
<dbReference type="Pfam" id="PF03781">
    <property type="entry name" value="FGE-sulfatase"/>
    <property type="match status" value="2"/>
</dbReference>